<dbReference type="InterPro" id="IPR002033">
    <property type="entry name" value="TatC"/>
</dbReference>
<dbReference type="PROSITE" id="PS01218">
    <property type="entry name" value="TATC"/>
    <property type="match status" value="1"/>
</dbReference>
<evidence type="ECO:0000256" key="4">
    <source>
        <dbReference type="ARBA" id="ARBA00023136"/>
    </source>
</evidence>
<dbReference type="GO" id="GO:0009977">
    <property type="term" value="F:proton motive force dependent protein transmembrane transporter activity"/>
    <property type="evidence" value="ECO:0007669"/>
    <property type="project" value="TreeGrafter"/>
</dbReference>
<dbReference type="Proteomes" id="UP000198346">
    <property type="component" value="Unassembled WGS sequence"/>
</dbReference>
<keyword evidence="5" id="KW-1003">Cell membrane</keyword>
<organism evidence="6 7">
    <name type="scientific">Amphiplicatus metriothermophilus</name>
    <dbReference type="NCBI Taxonomy" id="1519374"/>
    <lineage>
        <taxon>Bacteria</taxon>
        <taxon>Pseudomonadati</taxon>
        <taxon>Pseudomonadota</taxon>
        <taxon>Alphaproteobacteria</taxon>
        <taxon>Parvularculales</taxon>
        <taxon>Parvularculaceae</taxon>
        <taxon>Amphiplicatus</taxon>
    </lineage>
</organism>
<reference evidence="6 7" key="1">
    <citation type="submission" date="2017-07" db="EMBL/GenBank/DDBJ databases">
        <authorList>
            <person name="Sun Z.S."/>
            <person name="Albrecht U."/>
            <person name="Echele G."/>
            <person name="Lee C.C."/>
        </authorList>
    </citation>
    <scope>NUCLEOTIDE SEQUENCE [LARGE SCALE GENOMIC DNA]</scope>
    <source>
        <strain evidence="6 7">CGMCC 1.12710</strain>
    </source>
</reference>
<dbReference type="NCBIfam" id="TIGR00945">
    <property type="entry name" value="tatC"/>
    <property type="match status" value="1"/>
</dbReference>
<proteinExistence type="inferred from homology"/>
<keyword evidence="5" id="KW-0813">Transport</keyword>
<feature type="transmembrane region" description="Helical" evidence="5">
    <location>
        <begin position="182"/>
        <end position="207"/>
    </location>
</feature>
<dbReference type="PANTHER" id="PTHR30371:SF0">
    <property type="entry name" value="SEC-INDEPENDENT PROTEIN TRANSLOCASE PROTEIN TATC, CHLOROPLASTIC-RELATED"/>
    <property type="match status" value="1"/>
</dbReference>
<gene>
    <name evidence="5" type="primary">tatC</name>
    <name evidence="6" type="ORF">SAMN06297382_1955</name>
</gene>
<dbReference type="AlphaFoldDB" id="A0A239PTU7"/>
<evidence type="ECO:0000256" key="1">
    <source>
        <dbReference type="ARBA" id="ARBA00004141"/>
    </source>
</evidence>
<keyword evidence="3 5" id="KW-1133">Transmembrane helix</keyword>
<keyword evidence="2 5" id="KW-0812">Transmembrane</keyword>
<dbReference type="RefSeq" id="WP_200815310.1">
    <property type="nucleotide sequence ID" value="NZ_FZQA01000003.1"/>
</dbReference>
<dbReference type="EMBL" id="FZQA01000003">
    <property type="protein sequence ID" value="SNT73714.1"/>
    <property type="molecule type" value="Genomic_DNA"/>
</dbReference>
<comment type="function">
    <text evidence="5">Part of the twin-arginine translocation (Tat) system that transports large folded proteins containing a characteristic twin-arginine motif in their signal peptide across membranes. Together with TatB, TatC is part of a receptor directly interacting with Tat signal peptides.</text>
</comment>
<keyword evidence="5" id="KW-0811">Translocation</keyword>
<protein>
    <recommendedName>
        <fullName evidence="5">Sec-independent protein translocase protein TatC</fullName>
    </recommendedName>
</protein>
<feature type="transmembrane region" description="Helical" evidence="5">
    <location>
        <begin position="95"/>
        <end position="116"/>
    </location>
</feature>
<feature type="transmembrane region" description="Helical" evidence="5">
    <location>
        <begin position="38"/>
        <end position="56"/>
    </location>
</feature>
<name>A0A239PTU7_9PROT</name>
<comment type="subcellular location">
    <subcellularLocation>
        <location evidence="5">Cell membrane</location>
        <topology evidence="5">Multi-pass membrane protein</topology>
    </subcellularLocation>
    <subcellularLocation>
        <location evidence="1">Membrane</location>
        <topology evidence="1">Multi-pass membrane protein</topology>
    </subcellularLocation>
</comment>
<dbReference type="HAMAP" id="MF_00902">
    <property type="entry name" value="TatC"/>
    <property type="match status" value="1"/>
</dbReference>
<dbReference type="InterPro" id="IPR019820">
    <property type="entry name" value="Sec-indep_translocase_CS"/>
</dbReference>
<evidence type="ECO:0000313" key="7">
    <source>
        <dbReference type="Proteomes" id="UP000198346"/>
    </source>
</evidence>
<comment type="similarity">
    <text evidence="5">Belongs to the TatC family.</text>
</comment>
<comment type="subunit">
    <text evidence="5">The Tat system comprises two distinct complexes: a TatABC complex, containing multiple copies of TatA, TatB and TatC subunits, and a separate TatA complex, containing only TatA subunits. Substrates initially bind to the TatABC complex, which probably triggers association of the separate TatA complex to form the active translocon.</text>
</comment>
<feature type="transmembrane region" description="Helical" evidence="5">
    <location>
        <begin position="219"/>
        <end position="235"/>
    </location>
</feature>
<sequence>MTGKAIKPAKPAPEDEEAELQASAAPLLDHLTELRRRLITSLAAIGIAFVICYVFSEQIFNVLIIPFVNAVGQAAGKDPTLYFAPLEFFFTKVRLSIFAAVVVAFPVLAHQIYRFIAPGLYRRERKAALPFLLAMPVLFAAGASLVYFVMMPFVMRFAVGFEAQSGEGAPATYELLTRVGDYLTLTTTLILAFGFAFQLPVLLTLMARAGLVTADFLARNRRFAVVIVFIIAAFLTPPDPFSQVALGACILALYELSVLSVRLAEKKAKQAAEEAAA</sequence>
<keyword evidence="5" id="KW-0653">Protein transport</keyword>
<dbReference type="PANTHER" id="PTHR30371">
    <property type="entry name" value="SEC-INDEPENDENT PROTEIN TRANSLOCASE PROTEIN TATC"/>
    <property type="match status" value="1"/>
</dbReference>
<keyword evidence="4 5" id="KW-0472">Membrane</keyword>
<evidence type="ECO:0000256" key="5">
    <source>
        <dbReference type="HAMAP-Rule" id="MF_00902"/>
    </source>
</evidence>
<evidence type="ECO:0000256" key="3">
    <source>
        <dbReference type="ARBA" id="ARBA00022989"/>
    </source>
</evidence>
<accession>A0A239PTU7</accession>
<keyword evidence="7" id="KW-1185">Reference proteome</keyword>
<dbReference type="GO" id="GO:0043953">
    <property type="term" value="P:protein transport by the Tat complex"/>
    <property type="evidence" value="ECO:0007669"/>
    <property type="project" value="UniProtKB-UniRule"/>
</dbReference>
<dbReference type="Pfam" id="PF00902">
    <property type="entry name" value="TatC"/>
    <property type="match status" value="1"/>
</dbReference>
<dbReference type="GO" id="GO:0033281">
    <property type="term" value="C:TAT protein transport complex"/>
    <property type="evidence" value="ECO:0007669"/>
    <property type="project" value="UniProtKB-UniRule"/>
</dbReference>
<feature type="transmembrane region" description="Helical" evidence="5">
    <location>
        <begin position="128"/>
        <end position="150"/>
    </location>
</feature>
<dbReference type="GO" id="GO:0065002">
    <property type="term" value="P:intracellular protein transmembrane transport"/>
    <property type="evidence" value="ECO:0007669"/>
    <property type="project" value="TreeGrafter"/>
</dbReference>
<evidence type="ECO:0000313" key="6">
    <source>
        <dbReference type="EMBL" id="SNT73714.1"/>
    </source>
</evidence>
<feature type="transmembrane region" description="Helical" evidence="5">
    <location>
        <begin position="241"/>
        <end position="261"/>
    </location>
</feature>
<evidence type="ECO:0000256" key="2">
    <source>
        <dbReference type="ARBA" id="ARBA00022692"/>
    </source>
</evidence>
<dbReference type="PRINTS" id="PR01840">
    <property type="entry name" value="TATCFAMILY"/>
</dbReference>